<dbReference type="SUPFAM" id="SSF53927">
    <property type="entry name" value="Cytidine deaminase-like"/>
    <property type="match status" value="1"/>
</dbReference>
<dbReference type="GO" id="GO:0008835">
    <property type="term" value="F:diaminohydroxyphosphoribosylaminopyrimidine deaminase activity"/>
    <property type="evidence" value="ECO:0007669"/>
    <property type="project" value="UniProtKB-EC"/>
</dbReference>
<evidence type="ECO:0000256" key="2">
    <source>
        <dbReference type="ARBA" id="ARBA00004882"/>
    </source>
</evidence>
<dbReference type="EMBL" id="RKHL01000001">
    <property type="protein sequence ID" value="ROR82515.1"/>
    <property type="molecule type" value="Genomic_DNA"/>
</dbReference>
<dbReference type="PANTHER" id="PTHR38011">
    <property type="entry name" value="DIHYDROFOLATE REDUCTASE FAMILY PROTEIN (AFU_ORTHOLOGUE AFUA_8G06820)"/>
    <property type="match status" value="1"/>
</dbReference>
<evidence type="ECO:0000256" key="13">
    <source>
        <dbReference type="ARBA" id="ARBA00049886"/>
    </source>
</evidence>
<feature type="binding site" evidence="16">
    <location>
        <position position="211"/>
    </location>
    <ligand>
        <name>NADP(+)</name>
        <dbReference type="ChEBI" id="CHEBI:58349"/>
    </ligand>
</feature>
<dbReference type="PROSITE" id="PS51747">
    <property type="entry name" value="CYT_DCMP_DEAMINASES_2"/>
    <property type="match status" value="1"/>
</dbReference>
<dbReference type="UniPathway" id="UPA00275">
    <property type="reaction ID" value="UER00401"/>
</dbReference>
<evidence type="ECO:0000256" key="11">
    <source>
        <dbReference type="ARBA" id="ARBA00023268"/>
    </source>
</evidence>
<dbReference type="PANTHER" id="PTHR38011:SF7">
    <property type="entry name" value="2,5-DIAMINO-6-RIBOSYLAMINO-4(3H)-PYRIMIDINONE 5'-PHOSPHATE REDUCTASE"/>
    <property type="match status" value="1"/>
</dbReference>
<feature type="domain" description="CMP/dCMP-type deaminase" evidence="19">
    <location>
        <begin position="12"/>
        <end position="134"/>
    </location>
</feature>
<keyword evidence="11" id="KW-0511">Multifunctional enzyme</keyword>
<dbReference type="GO" id="GO:0009231">
    <property type="term" value="P:riboflavin biosynthetic process"/>
    <property type="evidence" value="ECO:0007669"/>
    <property type="project" value="UniProtKB-UniPathway"/>
</dbReference>
<keyword evidence="6 14" id="KW-0686">Riboflavin biosynthesis</keyword>
<dbReference type="InterPro" id="IPR024072">
    <property type="entry name" value="DHFR-like_dom_sf"/>
</dbReference>
<dbReference type="GO" id="GO:0008703">
    <property type="term" value="F:5-amino-6-(5-phosphoribosylamino)uracil reductase activity"/>
    <property type="evidence" value="ECO:0007669"/>
    <property type="project" value="UniProtKB-EC"/>
</dbReference>
<gene>
    <name evidence="20" type="ORF">EDD42_2606</name>
</gene>
<dbReference type="EC" id="3.5.4.26" evidence="14"/>
<dbReference type="InterPro" id="IPR002734">
    <property type="entry name" value="RibDG_C"/>
</dbReference>
<dbReference type="Pfam" id="PF01872">
    <property type="entry name" value="RibD_C"/>
    <property type="match status" value="1"/>
</dbReference>
<evidence type="ECO:0000256" key="10">
    <source>
        <dbReference type="ARBA" id="ARBA00023002"/>
    </source>
</evidence>
<feature type="binding site" evidence="16">
    <location>
        <position position="181"/>
    </location>
    <ligand>
        <name>NADP(+)</name>
        <dbReference type="ChEBI" id="CHEBI:58349"/>
    </ligand>
</feature>
<feature type="region of interest" description="Disordered" evidence="18">
    <location>
        <begin position="213"/>
        <end position="235"/>
    </location>
</feature>
<dbReference type="InterPro" id="IPR016193">
    <property type="entry name" value="Cytidine_deaminase-like"/>
</dbReference>
<dbReference type="GO" id="GO:0008270">
    <property type="term" value="F:zinc ion binding"/>
    <property type="evidence" value="ECO:0007669"/>
    <property type="project" value="InterPro"/>
</dbReference>
<feature type="binding site" evidence="17">
    <location>
        <position position="96"/>
    </location>
    <ligand>
        <name>Zn(2+)</name>
        <dbReference type="ChEBI" id="CHEBI:29105"/>
        <note>catalytic</note>
    </ligand>
</feature>
<dbReference type="NCBIfam" id="TIGR00326">
    <property type="entry name" value="eubact_ribD"/>
    <property type="match status" value="1"/>
</dbReference>
<evidence type="ECO:0000313" key="20">
    <source>
        <dbReference type="EMBL" id="ROR82515.1"/>
    </source>
</evidence>
<feature type="binding site" evidence="16">
    <location>
        <position position="278"/>
    </location>
    <ligand>
        <name>substrate</name>
    </ligand>
</feature>
<comment type="catalytic activity">
    <reaction evidence="12 14">
        <text>5-amino-6-(5-phospho-D-ribitylamino)uracil + NADP(+) = 5-amino-6-(5-phospho-D-ribosylamino)uracil + NADPH + H(+)</text>
        <dbReference type="Rhea" id="RHEA:17845"/>
        <dbReference type="ChEBI" id="CHEBI:15378"/>
        <dbReference type="ChEBI" id="CHEBI:57783"/>
        <dbReference type="ChEBI" id="CHEBI:58349"/>
        <dbReference type="ChEBI" id="CHEBI:58421"/>
        <dbReference type="ChEBI" id="CHEBI:58453"/>
        <dbReference type="EC" id="1.1.1.193"/>
    </reaction>
</comment>
<proteinExistence type="inferred from homology"/>
<evidence type="ECO:0000256" key="3">
    <source>
        <dbReference type="ARBA" id="ARBA00004910"/>
    </source>
</evidence>
<dbReference type="Gene3D" id="3.40.430.10">
    <property type="entry name" value="Dihydrofolate Reductase, subunit A"/>
    <property type="match status" value="1"/>
</dbReference>
<dbReference type="InterPro" id="IPR004794">
    <property type="entry name" value="Eubact_RibD"/>
</dbReference>
<evidence type="ECO:0000256" key="14">
    <source>
        <dbReference type="PIRNR" id="PIRNR006769"/>
    </source>
</evidence>
<reference evidence="20 21" key="1">
    <citation type="submission" date="2018-11" db="EMBL/GenBank/DDBJ databases">
        <title>Sequencing the genomes of 1000 actinobacteria strains.</title>
        <authorList>
            <person name="Klenk H.-P."/>
        </authorList>
    </citation>
    <scope>NUCLEOTIDE SEQUENCE [LARGE SCALE GENOMIC DNA]</scope>
    <source>
        <strain evidence="20 21">DSM 14012</strain>
    </source>
</reference>
<evidence type="ECO:0000256" key="6">
    <source>
        <dbReference type="ARBA" id="ARBA00022619"/>
    </source>
</evidence>
<feature type="active site" description="Proton donor" evidence="15">
    <location>
        <position position="63"/>
    </location>
</feature>
<feature type="binding site" evidence="16">
    <location>
        <position position="215"/>
    </location>
    <ligand>
        <name>substrate</name>
    </ligand>
</feature>
<comment type="cofactor">
    <cofactor evidence="14 17">
        <name>Zn(2+)</name>
        <dbReference type="ChEBI" id="CHEBI:29105"/>
    </cofactor>
    <text evidence="14 17">Binds 1 zinc ion.</text>
</comment>
<dbReference type="InterPro" id="IPR016192">
    <property type="entry name" value="APOBEC/CMP_deaminase_Zn-bd"/>
</dbReference>
<dbReference type="Gene3D" id="3.40.140.10">
    <property type="entry name" value="Cytidine Deaminase, domain 2"/>
    <property type="match status" value="1"/>
</dbReference>
<keyword evidence="10 14" id="KW-0560">Oxidoreductase</keyword>
<evidence type="ECO:0000256" key="17">
    <source>
        <dbReference type="PIRSR" id="PIRSR006769-3"/>
    </source>
</evidence>
<comment type="catalytic activity">
    <reaction evidence="13 14">
        <text>2,5-diamino-6-hydroxy-4-(5-phosphoribosylamino)-pyrimidine + H2O + H(+) = 5-amino-6-(5-phospho-D-ribosylamino)uracil + NH4(+)</text>
        <dbReference type="Rhea" id="RHEA:21868"/>
        <dbReference type="ChEBI" id="CHEBI:15377"/>
        <dbReference type="ChEBI" id="CHEBI:15378"/>
        <dbReference type="ChEBI" id="CHEBI:28938"/>
        <dbReference type="ChEBI" id="CHEBI:58453"/>
        <dbReference type="ChEBI" id="CHEBI:58614"/>
        <dbReference type="EC" id="3.5.4.26"/>
    </reaction>
</comment>
<evidence type="ECO:0000256" key="15">
    <source>
        <dbReference type="PIRSR" id="PIRSR006769-1"/>
    </source>
</evidence>
<evidence type="ECO:0000256" key="7">
    <source>
        <dbReference type="ARBA" id="ARBA00022723"/>
    </source>
</evidence>
<protein>
    <recommendedName>
        <fullName evidence="14">Riboflavin biosynthesis protein RibD</fullName>
    </recommendedName>
    <domain>
        <recommendedName>
            <fullName evidence="14">Diaminohydroxyphosphoribosylaminopyrimidine deaminase</fullName>
            <shortName evidence="14">DRAP deaminase</shortName>
            <ecNumber evidence="14">3.5.4.26</ecNumber>
        </recommendedName>
        <alternativeName>
            <fullName evidence="14">Riboflavin-specific deaminase</fullName>
        </alternativeName>
    </domain>
    <domain>
        <recommendedName>
            <fullName evidence="14">5-amino-6-(5-phosphoribosylamino)uracil reductase</fullName>
            <ecNumber evidence="14">1.1.1.193</ecNumber>
        </recommendedName>
        <alternativeName>
            <fullName evidence="14">HTP reductase</fullName>
        </alternativeName>
    </domain>
</protein>
<keyword evidence="9 14" id="KW-0521">NADP</keyword>
<evidence type="ECO:0000256" key="5">
    <source>
        <dbReference type="ARBA" id="ARBA00007417"/>
    </source>
</evidence>
<keyword evidence="21" id="KW-1185">Reference proteome</keyword>
<evidence type="ECO:0000313" key="21">
    <source>
        <dbReference type="Proteomes" id="UP000266915"/>
    </source>
</evidence>
<dbReference type="Proteomes" id="UP000266915">
    <property type="component" value="Unassembled WGS sequence"/>
</dbReference>
<feature type="binding site" evidence="16">
    <location>
        <position position="207"/>
    </location>
    <ligand>
        <name>NADP(+)</name>
        <dbReference type="ChEBI" id="CHEBI:58349"/>
    </ligand>
</feature>
<comment type="pathway">
    <text evidence="3 14">Cofactor biosynthesis; riboflavin biosynthesis; 5-amino-6-(D-ribitylamino)uracil from GTP: step 3/4.</text>
</comment>
<dbReference type="RefSeq" id="WP_234994101.1">
    <property type="nucleotide sequence ID" value="NZ_FXAP01000004.1"/>
</dbReference>
<dbReference type="Pfam" id="PF00383">
    <property type="entry name" value="dCMP_cyt_deam_1"/>
    <property type="match status" value="1"/>
</dbReference>
<evidence type="ECO:0000256" key="12">
    <source>
        <dbReference type="ARBA" id="ARBA00049861"/>
    </source>
</evidence>
<feature type="binding site" evidence="16">
    <location>
        <position position="179"/>
    </location>
    <ligand>
        <name>substrate</name>
    </ligand>
</feature>
<dbReference type="SUPFAM" id="SSF53597">
    <property type="entry name" value="Dihydrofolate reductase-like"/>
    <property type="match status" value="1"/>
</dbReference>
<name>A0A3N2C4S8_9MICO</name>
<dbReference type="PROSITE" id="PS00903">
    <property type="entry name" value="CYT_DCMP_DEAMINASES_1"/>
    <property type="match status" value="1"/>
</dbReference>
<comment type="function">
    <text evidence="1 14">Converts 2,5-diamino-6-(ribosylamino)-4(3h)-pyrimidinone 5'-phosphate into 5-amino-6-(ribosylamino)-2,4(1h,3h)-pyrimidinedione 5'-phosphate.</text>
</comment>
<comment type="similarity">
    <text evidence="4 14">In the N-terminal section; belongs to the cytidine and deoxycytidylate deaminase family.</text>
</comment>
<feature type="binding site" evidence="16">
    <location>
        <position position="195"/>
    </location>
    <ligand>
        <name>NADP(+)</name>
        <dbReference type="ChEBI" id="CHEBI:58349"/>
    </ligand>
</feature>
<sequence>MSAGTEAPQASAHEEQAMLRALELAAKGPARGVNPRVGCVILDADGTVLAEGWHRGAGTPHAEVDALSRLAPGAARGATAVVSLEPCNHTGRTGPCAVALLEAGVDRVVFAVDDPGHHSGGGAERLRDGGVTVVGGVLTGPAEDLLGDWLTSARLGRPLVTVKWASSLDGRIAASDGTSRWITGDAARDDVHRRRAAHDAILVGTGTVLADDPSLTARDDHGDLLPEQPRPVVMGDRPIPRDAAVHRHPRPVVVHHGHDPAALLAELRAAGVRSVFIEGGPTIATAFLRAGLADTVLTYLAPVLLGGPRLAIGDLGVDTIGEAIRLTTVGVEPLGDDLLVITAPDRSASASAAHDLTA</sequence>
<feature type="binding site" evidence="16">
    <location>
        <position position="165"/>
    </location>
    <ligand>
        <name>NADP(+)</name>
        <dbReference type="ChEBI" id="CHEBI:58349"/>
    </ligand>
</feature>
<dbReference type="AlphaFoldDB" id="A0A3N2C4S8"/>
<feature type="binding site" evidence="17">
    <location>
        <position position="87"/>
    </location>
    <ligand>
        <name>Zn(2+)</name>
        <dbReference type="ChEBI" id="CHEBI:29105"/>
        <note>catalytic</note>
    </ligand>
</feature>
<evidence type="ECO:0000256" key="18">
    <source>
        <dbReference type="SAM" id="MobiDB-lite"/>
    </source>
</evidence>
<organism evidence="20 21">
    <name type="scientific">Plantibacter flavus</name>
    <dbReference type="NCBI Taxonomy" id="150123"/>
    <lineage>
        <taxon>Bacteria</taxon>
        <taxon>Bacillati</taxon>
        <taxon>Actinomycetota</taxon>
        <taxon>Actinomycetes</taxon>
        <taxon>Micrococcales</taxon>
        <taxon>Microbacteriaceae</taxon>
        <taxon>Plantibacter</taxon>
    </lineage>
</organism>
<evidence type="ECO:0000256" key="8">
    <source>
        <dbReference type="ARBA" id="ARBA00022833"/>
    </source>
</evidence>
<keyword evidence="14" id="KW-0378">Hydrolase</keyword>
<dbReference type="InterPro" id="IPR050765">
    <property type="entry name" value="Riboflavin_Biosynth_HTPR"/>
</dbReference>
<evidence type="ECO:0000256" key="9">
    <source>
        <dbReference type="ARBA" id="ARBA00022857"/>
    </source>
</evidence>
<dbReference type="CDD" id="cd01284">
    <property type="entry name" value="Riboflavin_deaminase-reductase"/>
    <property type="match status" value="1"/>
</dbReference>
<keyword evidence="7 14" id="KW-0479">Metal-binding</keyword>
<dbReference type="InterPro" id="IPR002125">
    <property type="entry name" value="CMP_dCMP_dom"/>
</dbReference>
<feature type="binding site" evidence="16">
    <location>
        <begin position="280"/>
        <end position="286"/>
    </location>
    <ligand>
        <name>NADP(+)</name>
        <dbReference type="ChEBI" id="CHEBI:58349"/>
    </ligand>
</feature>
<comment type="similarity">
    <text evidence="5 14">In the C-terminal section; belongs to the HTP reductase family.</text>
</comment>
<feature type="binding site" evidence="17">
    <location>
        <position position="61"/>
    </location>
    <ligand>
        <name>Zn(2+)</name>
        <dbReference type="ChEBI" id="CHEBI:29105"/>
        <note>catalytic</note>
    </ligand>
</feature>
<comment type="pathway">
    <text evidence="2 14">Cofactor biosynthesis; riboflavin biosynthesis; 5-amino-6-(D-ribitylamino)uracil from GTP: step 2/4.</text>
</comment>
<accession>A0A3N2C4S8</accession>
<dbReference type="PIRSF" id="PIRSF006769">
    <property type="entry name" value="RibD"/>
    <property type="match status" value="1"/>
</dbReference>
<evidence type="ECO:0000256" key="4">
    <source>
        <dbReference type="ARBA" id="ARBA00005259"/>
    </source>
</evidence>
<comment type="caution">
    <text evidence="20">The sequence shown here is derived from an EMBL/GenBank/DDBJ whole genome shotgun (WGS) entry which is preliminary data.</text>
</comment>
<dbReference type="EC" id="1.1.1.193" evidence="14"/>
<evidence type="ECO:0000256" key="16">
    <source>
        <dbReference type="PIRSR" id="PIRSR006769-2"/>
    </source>
</evidence>
<evidence type="ECO:0000259" key="19">
    <source>
        <dbReference type="PROSITE" id="PS51747"/>
    </source>
</evidence>
<evidence type="ECO:0000256" key="1">
    <source>
        <dbReference type="ARBA" id="ARBA00002151"/>
    </source>
</evidence>
<feature type="binding site" evidence="16">
    <location>
        <position position="218"/>
    </location>
    <ligand>
        <name>substrate</name>
    </ligand>
</feature>
<keyword evidence="8 14" id="KW-0862">Zinc</keyword>